<dbReference type="Gene3D" id="3.40.50.1220">
    <property type="entry name" value="TPP-binding domain"/>
    <property type="match status" value="1"/>
</dbReference>
<evidence type="ECO:0008006" key="3">
    <source>
        <dbReference type="Google" id="ProtNLM"/>
    </source>
</evidence>
<accession>A0A7Y3SZB5</accession>
<sequence>MDSMLSLAYSMYSNKGVYALLLGSGISRSAGIPTGWEVVLDLIRGIAKIKGDDVGTSPEEWYKDTFSKEPDYSVILNDIAKTGTERSQILKGYFEPNEEEFEQGIKRPTQAHKAIASLVKRGFIKVIVTTNFDRLLERALEEIGVTPTVISNDDNIDGAMPIIHSQCTIIKVHGDYLDTRIKNTKSELESYSEKINLLLDRVFDEFGLITCGWSGDWDLALRSCIERCKSHRFTTYWTSISEPSQRAKDLIKIRRAEKTFINDADSFFKDLEQKVIALDDIYKPHPLSSKVAVSILKRNIALPTNKIIVHDLVMEETVKVCNENIKLIISDTTNEKLMLDRIKRYEANIEMLLNLFINGCYFGGKEFSYIWIKSIEQIANNDNRRSGNTALINLINYPALILLYAGGIASIASKNYYNLYAIAIEAKCGDKAEYNRQTSIGKNIYNYSVFDEKSIAEKVLNMENKYTPISDYLHDYLRVYMKEIIPLDLNYDRAFDYFEYMIGLIYIDRKYDTFKEGEESIWGPIGRFPWKYIHNPTESPKKLVSLELDKLGDEWLPLKHGLFDGKKERVIDIKKRYDEYLKKVDWY</sequence>
<dbReference type="InterPro" id="IPR029035">
    <property type="entry name" value="DHS-like_NAD/FAD-binding_dom"/>
</dbReference>
<protein>
    <recommendedName>
        <fullName evidence="3">Deacetylase sirtuin-type domain-containing protein</fullName>
    </recommendedName>
</protein>
<dbReference type="RefSeq" id="WP_171298762.1">
    <property type="nucleotide sequence ID" value="NZ_CP087098.1"/>
</dbReference>
<dbReference type="Pfam" id="PF13289">
    <property type="entry name" value="SIR2_2"/>
    <property type="match status" value="1"/>
</dbReference>
<evidence type="ECO:0000313" key="1">
    <source>
        <dbReference type="EMBL" id="NNU78176.1"/>
    </source>
</evidence>
<gene>
    <name evidence="1" type="ORF">HLQ16_19880</name>
</gene>
<comment type="caution">
    <text evidence="1">The sequence shown here is derived from an EMBL/GenBank/DDBJ whole genome shotgun (WGS) entry which is preliminary data.</text>
</comment>
<dbReference type="SUPFAM" id="SSF52467">
    <property type="entry name" value="DHS-like NAD/FAD-binding domain"/>
    <property type="match status" value="1"/>
</dbReference>
<evidence type="ECO:0000313" key="2">
    <source>
        <dbReference type="Proteomes" id="UP000531659"/>
    </source>
</evidence>
<dbReference type="Proteomes" id="UP000531659">
    <property type="component" value="Unassembled WGS sequence"/>
</dbReference>
<organism evidence="1 2">
    <name type="scientific">Clostridium estertheticum</name>
    <dbReference type="NCBI Taxonomy" id="238834"/>
    <lineage>
        <taxon>Bacteria</taxon>
        <taxon>Bacillati</taxon>
        <taxon>Bacillota</taxon>
        <taxon>Clostridia</taxon>
        <taxon>Eubacteriales</taxon>
        <taxon>Clostridiaceae</taxon>
        <taxon>Clostridium</taxon>
    </lineage>
</organism>
<dbReference type="AlphaFoldDB" id="A0A7Y3SZB5"/>
<name>A0A7Y3SZB5_9CLOT</name>
<dbReference type="EMBL" id="JABEYB010000019">
    <property type="protein sequence ID" value="NNU78176.1"/>
    <property type="molecule type" value="Genomic_DNA"/>
</dbReference>
<proteinExistence type="predicted"/>
<reference evidence="1 2" key="1">
    <citation type="submission" date="2020-05" db="EMBL/GenBank/DDBJ databases">
        <title>Complete genome of Clostridium estertheticum subspecies estertheticum, isolated from Vacuum packed lamb meat from New Zealand imported to Switzerland.</title>
        <authorList>
            <person name="Wambui J."/>
            <person name="Stevens M.J.A."/>
            <person name="Stephan R."/>
        </authorList>
    </citation>
    <scope>NUCLEOTIDE SEQUENCE [LARGE SCALE GENOMIC DNA]</scope>
    <source>
        <strain evidence="1 2">CEST001</strain>
    </source>
</reference>